<proteinExistence type="predicted"/>
<name>A0A9D4MKX0_DREPO</name>
<dbReference type="EMBL" id="JAIWYP010000001">
    <property type="protein sequence ID" value="KAH3878005.1"/>
    <property type="molecule type" value="Genomic_DNA"/>
</dbReference>
<reference evidence="1" key="1">
    <citation type="journal article" date="2019" name="bioRxiv">
        <title>The Genome of the Zebra Mussel, Dreissena polymorpha: A Resource for Invasive Species Research.</title>
        <authorList>
            <person name="McCartney M.A."/>
            <person name="Auch B."/>
            <person name="Kono T."/>
            <person name="Mallez S."/>
            <person name="Zhang Y."/>
            <person name="Obille A."/>
            <person name="Becker A."/>
            <person name="Abrahante J.E."/>
            <person name="Garbe J."/>
            <person name="Badalamenti J.P."/>
            <person name="Herman A."/>
            <person name="Mangelson H."/>
            <person name="Liachko I."/>
            <person name="Sullivan S."/>
            <person name="Sone E.D."/>
            <person name="Koren S."/>
            <person name="Silverstein K.A.T."/>
            <person name="Beckman K.B."/>
            <person name="Gohl D.M."/>
        </authorList>
    </citation>
    <scope>NUCLEOTIDE SEQUENCE</scope>
    <source>
        <strain evidence="1">Duluth1</strain>
        <tissue evidence="1">Whole animal</tissue>
    </source>
</reference>
<protein>
    <submittedName>
        <fullName evidence="1">Uncharacterized protein</fullName>
    </submittedName>
</protein>
<keyword evidence="2" id="KW-1185">Reference proteome</keyword>
<organism evidence="1 2">
    <name type="scientific">Dreissena polymorpha</name>
    <name type="common">Zebra mussel</name>
    <name type="synonym">Mytilus polymorpha</name>
    <dbReference type="NCBI Taxonomy" id="45954"/>
    <lineage>
        <taxon>Eukaryota</taxon>
        <taxon>Metazoa</taxon>
        <taxon>Spiralia</taxon>
        <taxon>Lophotrochozoa</taxon>
        <taxon>Mollusca</taxon>
        <taxon>Bivalvia</taxon>
        <taxon>Autobranchia</taxon>
        <taxon>Heteroconchia</taxon>
        <taxon>Euheterodonta</taxon>
        <taxon>Imparidentia</taxon>
        <taxon>Neoheterodontei</taxon>
        <taxon>Myida</taxon>
        <taxon>Dreissenoidea</taxon>
        <taxon>Dreissenidae</taxon>
        <taxon>Dreissena</taxon>
    </lineage>
</organism>
<evidence type="ECO:0000313" key="2">
    <source>
        <dbReference type="Proteomes" id="UP000828390"/>
    </source>
</evidence>
<sequence>MDPLPVPPEYRYTNWVASVGLAPPTWNFFSSAFMSKLINTNKPLQITFDQFWLP</sequence>
<comment type="caution">
    <text evidence="1">The sequence shown here is derived from an EMBL/GenBank/DDBJ whole genome shotgun (WGS) entry which is preliminary data.</text>
</comment>
<accession>A0A9D4MKX0</accession>
<gene>
    <name evidence="1" type="ORF">DPMN_001885</name>
</gene>
<reference evidence="1" key="2">
    <citation type="submission" date="2020-11" db="EMBL/GenBank/DDBJ databases">
        <authorList>
            <person name="McCartney M.A."/>
            <person name="Auch B."/>
            <person name="Kono T."/>
            <person name="Mallez S."/>
            <person name="Becker A."/>
            <person name="Gohl D.M."/>
            <person name="Silverstein K.A.T."/>
            <person name="Koren S."/>
            <person name="Bechman K.B."/>
            <person name="Herman A."/>
            <person name="Abrahante J.E."/>
            <person name="Garbe J."/>
        </authorList>
    </citation>
    <scope>NUCLEOTIDE SEQUENCE</scope>
    <source>
        <strain evidence="1">Duluth1</strain>
        <tissue evidence="1">Whole animal</tissue>
    </source>
</reference>
<dbReference type="Proteomes" id="UP000828390">
    <property type="component" value="Unassembled WGS sequence"/>
</dbReference>
<dbReference type="AlphaFoldDB" id="A0A9D4MKX0"/>
<evidence type="ECO:0000313" key="1">
    <source>
        <dbReference type="EMBL" id="KAH3878005.1"/>
    </source>
</evidence>